<dbReference type="AlphaFoldDB" id="A0A1X9LNC0"/>
<gene>
    <name evidence="1" type="ORF">B5808_16790</name>
</gene>
<dbReference type="InterPro" id="IPR029068">
    <property type="entry name" value="Glyas_Bleomycin-R_OHBP_Dase"/>
</dbReference>
<dbReference type="Gene3D" id="3.10.180.10">
    <property type="entry name" value="2,3-Dihydroxybiphenyl 1,2-Dioxygenase, domain 1"/>
    <property type="match status" value="1"/>
</dbReference>
<name>A0A1X9LNC0_9MICO</name>
<dbReference type="STRING" id="1619308.B5808_16790"/>
<proteinExistence type="predicted"/>
<dbReference type="CDD" id="cd08350">
    <property type="entry name" value="BLMT_like"/>
    <property type="match status" value="1"/>
</dbReference>
<dbReference type="EMBL" id="CP020715">
    <property type="protein sequence ID" value="ARJ06694.1"/>
    <property type="molecule type" value="Genomic_DNA"/>
</dbReference>
<dbReference type="RefSeq" id="WP_085020832.1">
    <property type="nucleotide sequence ID" value="NZ_BMHD01000001.1"/>
</dbReference>
<accession>A0A1X9LNC0</accession>
<sequence length="123" mass="13289">MVDRAVPNLPSHDLALTSAFYGAFGFGESFRDDTCLILRRGSVELEFFPFPDLDPASSSFQCSIRVADLDELYAAVAAVVPERTSGAPRLTAPTRQPWGQRAAFLIDLDGTQLHLIADSADGS</sequence>
<dbReference type="SUPFAM" id="SSF54593">
    <property type="entry name" value="Glyoxalase/Bleomycin resistance protein/Dihydroxybiphenyl dioxygenase"/>
    <property type="match status" value="1"/>
</dbReference>
<evidence type="ECO:0000313" key="1">
    <source>
        <dbReference type="EMBL" id="ARJ06694.1"/>
    </source>
</evidence>
<protein>
    <submittedName>
        <fullName evidence="1">Bleomycin resistance protein</fullName>
    </submittedName>
</protein>
<dbReference type="KEGG" id="cphy:B5808_16790"/>
<evidence type="ECO:0000313" key="2">
    <source>
        <dbReference type="Proteomes" id="UP000192775"/>
    </source>
</evidence>
<dbReference type="Proteomes" id="UP000192775">
    <property type="component" value="Chromosome"/>
</dbReference>
<organism evidence="1 2">
    <name type="scientific">Cnuibacter physcomitrellae</name>
    <dbReference type="NCBI Taxonomy" id="1619308"/>
    <lineage>
        <taxon>Bacteria</taxon>
        <taxon>Bacillati</taxon>
        <taxon>Actinomycetota</taxon>
        <taxon>Actinomycetes</taxon>
        <taxon>Micrococcales</taxon>
        <taxon>Microbacteriaceae</taxon>
        <taxon>Cnuibacter</taxon>
    </lineage>
</organism>
<keyword evidence="2" id="KW-1185">Reference proteome</keyword>
<reference evidence="1 2" key="1">
    <citation type="submission" date="2017-04" db="EMBL/GenBank/DDBJ databases">
        <authorList>
            <person name="Afonso C.L."/>
            <person name="Miller P.J."/>
            <person name="Scott M.A."/>
            <person name="Spackman E."/>
            <person name="Goraichik I."/>
            <person name="Dimitrov K.M."/>
            <person name="Suarez D.L."/>
            <person name="Swayne D.E."/>
        </authorList>
    </citation>
    <scope>NUCLEOTIDE SEQUENCE [LARGE SCALE GENOMIC DNA]</scope>
    <source>
        <strain evidence="2">XA(T)</strain>
    </source>
</reference>